<dbReference type="EMBL" id="JACGCM010001226">
    <property type="protein sequence ID" value="KAF6158321.1"/>
    <property type="molecule type" value="Genomic_DNA"/>
</dbReference>
<proteinExistence type="predicted"/>
<dbReference type="AlphaFoldDB" id="A0A7J7MTR9"/>
<gene>
    <name evidence="1" type="ORF">GIB67_022401</name>
</gene>
<evidence type="ECO:0000313" key="2">
    <source>
        <dbReference type="Proteomes" id="UP000541444"/>
    </source>
</evidence>
<protein>
    <submittedName>
        <fullName evidence="1">Uncharacterized protein</fullName>
    </submittedName>
</protein>
<name>A0A7J7MTR9_9MAGN</name>
<accession>A0A7J7MTR9</accession>
<sequence>MQWPINHRRNVFTILKLSNSCRRLATLCTWTEEPAFFSSDLFCTFYDFSCFQV</sequence>
<keyword evidence="2" id="KW-1185">Reference proteome</keyword>
<reference evidence="1 2" key="1">
    <citation type="journal article" date="2020" name="IScience">
        <title>Genome Sequencing of the Endangered Kingdonia uniflora (Circaeasteraceae, Ranunculales) Reveals Potential Mechanisms of Evolutionary Specialization.</title>
        <authorList>
            <person name="Sun Y."/>
            <person name="Deng T."/>
            <person name="Zhang A."/>
            <person name="Moore M.J."/>
            <person name="Landis J.B."/>
            <person name="Lin N."/>
            <person name="Zhang H."/>
            <person name="Zhang X."/>
            <person name="Huang J."/>
            <person name="Zhang X."/>
            <person name="Sun H."/>
            <person name="Wang H."/>
        </authorList>
    </citation>
    <scope>NUCLEOTIDE SEQUENCE [LARGE SCALE GENOMIC DNA]</scope>
    <source>
        <strain evidence="1">TB1705</strain>
        <tissue evidence="1">Leaf</tissue>
    </source>
</reference>
<dbReference type="Proteomes" id="UP000541444">
    <property type="component" value="Unassembled WGS sequence"/>
</dbReference>
<organism evidence="1 2">
    <name type="scientific">Kingdonia uniflora</name>
    <dbReference type="NCBI Taxonomy" id="39325"/>
    <lineage>
        <taxon>Eukaryota</taxon>
        <taxon>Viridiplantae</taxon>
        <taxon>Streptophyta</taxon>
        <taxon>Embryophyta</taxon>
        <taxon>Tracheophyta</taxon>
        <taxon>Spermatophyta</taxon>
        <taxon>Magnoliopsida</taxon>
        <taxon>Ranunculales</taxon>
        <taxon>Circaeasteraceae</taxon>
        <taxon>Kingdonia</taxon>
    </lineage>
</organism>
<comment type="caution">
    <text evidence="1">The sequence shown here is derived from an EMBL/GenBank/DDBJ whole genome shotgun (WGS) entry which is preliminary data.</text>
</comment>
<evidence type="ECO:0000313" key="1">
    <source>
        <dbReference type="EMBL" id="KAF6158321.1"/>
    </source>
</evidence>